<dbReference type="InterPro" id="IPR016169">
    <property type="entry name" value="FAD-bd_PCMH_sub2"/>
</dbReference>
<dbReference type="EMBL" id="SORF01000008">
    <property type="protein sequence ID" value="TDY45211.1"/>
    <property type="molecule type" value="Genomic_DNA"/>
</dbReference>
<dbReference type="GO" id="GO:0004458">
    <property type="term" value="F:D-lactate dehydrogenase (cytochrome) activity"/>
    <property type="evidence" value="ECO:0007669"/>
    <property type="project" value="UniProtKB-EC"/>
</dbReference>
<evidence type="ECO:0000256" key="3">
    <source>
        <dbReference type="ARBA" id="ARBA00022630"/>
    </source>
</evidence>
<evidence type="ECO:0000313" key="10">
    <source>
        <dbReference type="Proteomes" id="UP000294581"/>
    </source>
</evidence>
<dbReference type="FunFam" id="3.30.70.2740:FF:000001">
    <property type="entry name" value="D-lactate dehydrogenase mitochondrial"/>
    <property type="match status" value="1"/>
</dbReference>
<protein>
    <recommendedName>
        <fullName evidence="7">D-lactate dehydrogenase (cytochrome)</fullName>
        <ecNumber evidence="7">1.1.2.4</ecNumber>
    </recommendedName>
</protein>
<dbReference type="Gene3D" id="3.30.465.10">
    <property type="match status" value="1"/>
</dbReference>
<evidence type="ECO:0000256" key="7">
    <source>
        <dbReference type="ARBA" id="ARBA00038897"/>
    </source>
</evidence>
<organism evidence="9 10">
    <name type="scientific">Alicyclobacillus sacchari</name>
    <dbReference type="NCBI Taxonomy" id="392010"/>
    <lineage>
        <taxon>Bacteria</taxon>
        <taxon>Bacillati</taxon>
        <taxon>Bacillota</taxon>
        <taxon>Bacilli</taxon>
        <taxon>Bacillales</taxon>
        <taxon>Alicyclobacillaceae</taxon>
        <taxon>Alicyclobacillus</taxon>
    </lineage>
</organism>
<dbReference type="Pfam" id="PF02913">
    <property type="entry name" value="FAD-oxidase_C"/>
    <property type="match status" value="1"/>
</dbReference>
<dbReference type="PANTHER" id="PTHR11748:SF111">
    <property type="entry name" value="D-LACTATE DEHYDROGENASE, MITOCHONDRIAL-RELATED"/>
    <property type="match status" value="1"/>
</dbReference>
<feature type="domain" description="FAD-binding PCMH-type" evidence="8">
    <location>
        <begin position="35"/>
        <end position="212"/>
    </location>
</feature>
<name>A0A4R8LN82_9BACL</name>
<keyword evidence="3" id="KW-0285">Flavoprotein</keyword>
<evidence type="ECO:0000256" key="1">
    <source>
        <dbReference type="ARBA" id="ARBA00001974"/>
    </source>
</evidence>
<evidence type="ECO:0000256" key="6">
    <source>
        <dbReference type="ARBA" id="ARBA00023002"/>
    </source>
</evidence>
<dbReference type="RefSeq" id="WP_134159757.1">
    <property type="nucleotide sequence ID" value="NZ_SORF01000008.1"/>
</dbReference>
<reference evidence="9 10" key="1">
    <citation type="submission" date="2019-03" db="EMBL/GenBank/DDBJ databases">
        <title>Genomic Encyclopedia of Type Strains, Phase IV (KMG-IV): sequencing the most valuable type-strain genomes for metagenomic binning, comparative biology and taxonomic classification.</title>
        <authorList>
            <person name="Goeker M."/>
        </authorList>
    </citation>
    <scope>NUCLEOTIDE SEQUENCE [LARGE SCALE GENOMIC DNA]</scope>
    <source>
        <strain evidence="9 10">DSM 17974</strain>
    </source>
</reference>
<dbReference type="PANTHER" id="PTHR11748">
    <property type="entry name" value="D-LACTATE DEHYDROGENASE"/>
    <property type="match status" value="1"/>
</dbReference>
<evidence type="ECO:0000256" key="4">
    <source>
        <dbReference type="ARBA" id="ARBA00022827"/>
    </source>
</evidence>
<accession>A0A4R8LN82</accession>
<dbReference type="AlphaFoldDB" id="A0A4R8LN82"/>
<dbReference type="Proteomes" id="UP000294581">
    <property type="component" value="Unassembled WGS sequence"/>
</dbReference>
<keyword evidence="10" id="KW-1185">Reference proteome</keyword>
<dbReference type="Gene3D" id="1.10.45.10">
    <property type="entry name" value="Vanillyl-alcohol Oxidase, Chain A, domain 4"/>
    <property type="match status" value="1"/>
</dbReference>
<dbReference type="InterPro" id="IPR036318">
    <property type="entry name" value="FAD-bd_PCMH-like_sf"/>
</dbReference>
<dbReference type="GO" id="GO:1903457">
    <property type="term" value="P:lactate catabolic process"/>
    <property type="evidence" value="ECO:0007669"/>
    <property type="project" value="TreeGrafter"/>
</dbReference>
<comment type="cofactor">
    <cofactor evidence="1">
        <name>FAD</name>
        <dbReference type="ChEBI" id="CHEBI:57692"/>
    </cofactor>
</comment>
<evidence type="ECO:0000259" key="8">
    <source>
        <dbReference type="PROSITE" id="PS51387"/>
    </source>
</evidence>
<keyword evidence="4" id="KW-0274">FAD</keyword>
<dbReference type="PROSITE" id="PS51387">
    <property type="entry name" value="FAD_PCMH"/>
    <property type="match status" value="1"/>
</dbReference>
<dbReference type="InterPro" id="IPR016166">
    <property type="entry name" value="FAD-bd_PCMH"/>
</dbReference>
<dbReference type="Pfam" id="PF01565">
    <property type="entry name" value="FAD_binding_4"/>
    <property type="match status" value="1"/>
</dbReference>
<dbReference type="InterPro" id="IPR004113">
    <property type="entry name" value="FAD-bd_oxidored_4_C"/>
</dbReference>
<comment type="caution">
    <text evidence="9">The sequence shown here is derived from an EMBL/GenBank/DDBJ whole genome shotgun (WGS) entry which is preliminary data.</text>
</comment>
<dbReference type="InterPro" id="IPR016171">
    <property type="entry name" value="Vanillyl_alc_oxidase_C-sub2"/>
</dbReference>
<dbReference type="InterPro" id="IPR016164">
    <property type="entry name" value="FAD-linked_Oxase-like_C"/>
</dbReference>
<dbReference type="EC" id="1.1.2.4" evidence="7"/>
<dbReference type="GO" id="GO:0008720">
    <property type="term" value="F:D-lactate dehydrogenase (NAD+) activity"/>
    <property type="evidence" value="ECO:0007669"/>
    <property type="project" value="TreeGrafter"/>
</dbReference>
<comment type="similarity">
    <text evidence="2">Belongs to the FAD-binding oxidoreductase/transferase type 4 family.</text>
</comment>
<dbReference type="GO" id="GO:0071949">
    <property type="term" value="F:FAD binding"/>
    <property type="evidence" value="ECO:0007669"/>
    <property type="project" value="InterPro"/>
</dbReference>
<sequence>MSVDWESLQRLLGADKVSRGESVRRAHARDESYHPEHLPDAVVFAESLDDICQTVRFAREHRVPIVPFGAGSGLEGHVIPVDGGISLDLTRMNRVIEVRPNDFLVCVEPGVTRRALHEALRPYGLFFPVDPGANATLGGMAATNASGTTTVRYGGMKDNVRSLEVVLADGRVIQTGSLAAKSSSGYHLTELFVGSEGTLGVFSKLWLRLYGIPERTVAAAAEFGSVQAAVQAVCTLLGTGLLLTRCELVSRQYMEVINKQLGTQYAETPTLFLELSGSEASVQADTELVEAILRDEGCAQFRAVQSEEDRRQLWTARHNAAYALMRSYPGLFHMSTDVCVPISQLPEAIAVAESWMERLQIRGGIIGHVGDGNFHVGVMVDTNDPDDLRRAEDFSHHVVEFALSVGGTCTGEHGVGLGKRAYQQAEHGPALAIMQDIKRMLDPLGIFNPGKLVDRLTELG</sequence>
<dbReference type="Gene3D" id="3.30.70.2740">
    <property type="match status" value="1"/>
</dbReference>
<keyword evidence="5" id="KW-0809">Transit peptide</keyword>
<evidence type="ECO:0000256" key="2">
    <source>
        <dbReference type="ARBA" id="ARBA00008000"/>
    </source>
</evidence>
<dbReference type="FunFam" id="3.30.465.10:FF:000016">
    <property type="entry name" value="probable D-lactate dehydrogenase, mitochondrial"/>
    <property type="match status" value="1"/>
</dbReference>
<dbReference type="FunFam" id="1.10.45.10:FF:000001">
    <property type="entry name" value="D-lactate dehydrogenase mitochondrial"/>
    <property type="match status" value="1"/>
</dbReference>
<proteinExistence type="inferred from homology"/>
<dbReference type="OrthoDB" id="9767256at2"/>
<gene>
    <name evidence="9" type="ORF">C7445_10821</name>
</gene>
<keyword evidence="6" id="KW-0560">Oxidoreductase</keyword>
<evidence type="ECO:0000313" key="9">
    <source>
        <dbReference type="EMBL" id="TDY45211.1"/>
    </source>
</evidence>
<evidence type="ECO:0000256" key="5">
    <source>
        <dbReference type="ARBA" id="ARBA00022946"/>
    </source>
</evidence>
<dbReference type="InterPro" id="IPR006094">
    <property type="entry name" value="Oxid_FAD_bind_N"/>
</dbReference>
<dbReference type="SUPFAM" id="SSF55103">
    <property type="entry name" value="FAD-linked oxidases, C-terminal domain"/>
    <property type="match status" value="1"/>
</dbReference>
<dbReference type="SUPFAM" id="SSF56176">
    <property type="entry name" value="FAD-binding/transporter-associated domain-like"/>
    <property type="match status" value="1"/>
</dbReference>